<dbReference type="InterPro" id="IPR007492">
    <property type="entry name" value="LytTR_DNA-bd_dom"/>
</dbReference>
<dbReference type="InterPro" id="IPR011006">
    <property type="entry name" value="CheY-like_superfamily"/>
</dbReference>
<dbReference type="Gene3D" id="2.40.50.1020">
    <property type="entry name" value="LytTr DNA-binding domain"/>
    <property type="match status" value="1"/>
</dbReference>
<dbReference type="EMBL" id="BAABJJ010000009">
    <property type="protein sequence ID" value="GAA4936157.1"/>
    <property type="molecule type" value="Genomic_DNA"/>
</dbReference>
<dbReference type="Pfam" id="PF04397">
    <property type="entry name" value="LytTR"/>
    <property type="match status" value="1"/>
</dbReference>
<dbReference type="SUPFAM" id="SSF52172">
    <property type="entry name" value="CheY-like"/>
    <property type="match status" value="1"/>
</dbReference>
<dbReference type="SMART" id="SM00850">
    <property type="entry name" value="LytTR"/>
    <property type="match status" value="1"/>
</dbReference>
<dbReference type="InterPro" id="IPR046947">
    <property type="entry name" value="LytR-like"/>
</dbReference>
<dbReference type="Proteomes" id="UP001501302">
    <property type="component" value="Unassembled WGS sequence"/>
</dbReference>
<proteinExistence type="predicted"/>
<dbReference type="PROSITE" id="PS50930">
    <property type="entry name" value="HTH_LYTTR"/>
    <property type="match status" value="1"/>
</dbReference>
<accession>A0ABP9GBV6</accession>
<comment type="caution">
    <text evidence="4">The sequence shown here is derived from an EMBL/GenBank/DDBJ whole genome shotgun (WGS) entry which is preliminary data.</text>
</comment>
<evidence type="ECO:0000259" key="3">
    <source>
        <dbReference type="PROSITE" id="PS50930"/>
    </source>
</evidence>
<dbReference type="PROSITE" id="PS50110">
    <property type="entry name" value="RESPONSE_REGULATORY"/>
    <property type="match status" value="1"/>
</dbReference>
<gene>
    <name evidence="4" type="ORF">GCM10023314_05630</name>
</gene>
<reference evidence="5" key="1">
    <citation type="journal article" date="2019" name="Int. J. Syst. Evol. Microbiol.">
        <title>The Global Catalogue of Microorganisms (GCM) 10K type strain sequencing project: providing services to taxonomists for standard genome sequencing and annotation.</title>
        <authorList>
            <consortium name="The Broad Institute Genomics Platform"/>
            <consortium name="The Broad Institute Genome Sequencing Center for Infectious Disease"/>
            <person name="Wu L."/>
            <person name="Ma J."/>
        </authorList>
    </citation>
    <scope>NUCLEOTIDE SEQUENCE [LARGE SCALE GENOMIC DNA]</scope>
    <source>
        <strain evidence="5">JCM 18285</strain>
    </source>
</reference>
<keyword evidence="4" id="KW-0238">DNA-binding</keyword>
<name>A0ABP9GBV6_9FLAO</name>
<dbReference type="RefSeq" id="WP_345190063.1">
    <property type="nucleotide sequence ID" value="NZ_BAABJJ010000009.1"/>
</dbReference>
<evidence type="ECO:0000256" key="1">
    <source>
        <dbReference type="PROSITE-ProRule" id="PRU00169"/>
    </source>
</evidence>
<dbReference type="GO" id="GO:0003677">
    <property type="term" value="F:DNA binding"/>
    <property type="evidence" value="ECO:0007669"/>
    <property type="project" value="UniProtKB-KW"/>
</dbReference>
<evidence type="ECO:0000259" key="2">
    <source>
        <dbReference type="PROSITE" id="PS50110"/>
    </source>
</evidence>
<dbReference type="Gene3D" id="3.40.50.2300">
    <property type="match status" value="1"/>
</dbReference>
<feature type="domain" description="HTH LytTR-type" evidence="3">
    <location>
        <begin position="144"/>
        <end position="247"/>
    </location>
</feature>
<feature type="modified residue" description="4-aspartylphosphate" evidence="1">
    <location>
        <position position="57"/>
    </location>
</feature>
<keyword evidence="5" id="KW-1185">Reference proteome</keyword>
<dbReference type="InterPro" id="IPR001789">
    <property type="entry name" value="Sig_transdc_resp-reg_receiver"/>
</dbReference>
<sequence length="248" mass="28501">MENFTVLIVDDEIENIDLLKVYLKKHYKSLNTVYTAGNVNEAIDQYMEHYPDILILDIELDNNTTCFQILENIPNTTAQIIFVTSHKDYAIQVINSVKTAAYLVKPVKPTDLIIALDKAVSNIETNNALSNSNIDKQTHYLDYIAIPSSNKIDIIHPKDIVYLQAEGRYTIFHLTNGNHKIASRNLGEYEKQLDPKLFFRIHHSYIVNLNMVININKSAGNYCELLNSKALPIAKRRQEKLHKFLKIK</sequence>
<dbReference type="PANTHER" id="PTHR37299">
    <property type="entry name" value="TRANSCRIPTIONAL REGULATOR-RELATED"/>
    <property type="match status" value="1"/>
</dbReference>
<dbReference type="PANTHER" id="PTHR37299:SF1">
    <property type="entry name" value="STAGE 0 SPORULATION PROTEIN A HOMOLOG"/>
    <property type="match status" value="1"/>
</dbReference>
<evidence type="ECO:0000313" key="4">
    <source>
        <dbReference type="EMBL" id="GAA4936157.1"/>
    </source>
</evidence>
<evidence type="ECO:0000313" key="5">
    <source>
        <dbReference type="Proteomes" id="UP001501302"/>
    </source>
</evidence>
<keyword evidence="1" id="KW-0597">Phosphoprotein</keyword>
<dbReference type="Pfam" id="PF00072">
    <property type="entry name" value="Response_reg"/>
    <property type="match status" value="1"/>
</dbReference>
<organism evidence="4 5">
    <name type="scientific">Algibacter agarivorans</name>
    <dbReference type="NCBI Taxonomy" id="1109741"/>
    <lineage>
        <taxon>Bacteria</taxon>
        <taxon>Pseudomonadati</taxon>
        <taxon>Bacteroidota</taxon>
        <taxon>Flavobacteriia</taxon>
        <taxon>Flavobacteriales</taxon>
        <taxon>Flavobacteriaceae</taxon>
        <taxon>Algibacter</taxon>
    </lineage>
</organism>
<protein>
    <submittedName>
        <fullName evidence="4">LytTR family DNA-binding domain-containing protein</fullName>
    </submittedName>
</protein>
<feature type="domain" description="Response regulatory" evidence="2">
    <location>
        <begin position="5"/>
        <end position="120"/>
    </location>
</feature>
<dbReference type="SMART" id="SM00448">
    <property type="entry name" value="REC"/>
    <property type="match status" value="1"/>
</dbReference>